<evidence type="ECO:0000256" key="3">
    <source>
        <dbReference type="ARBA" id="ARBA00023125"/>
    </source>
</evidence>
<gene>
    <name evidence="7" type="ORF">DB30_04105</name>
</gene>
<keyword evidence="3 5" id="KW-0238">DNA-binding</keyword>
<feature type="domain" description="HTH tetR-type" evidence="6">
    <location>
        <begin position="1"/>
        <end position="59"/>
    </location>
</feature>
<accession>A0A0C2D0L0</accession>
<dbReference type="InterPro" id="IPR001647">
    <property type="entry name" value="HTH_TetR"/>
</dbReference>
<dbReference type="InterPro" id="IPR009057">
    <property type="entry name" value="Homeodomain-like_sf"/>
</dbReference>
<dbReference type="PANTHER" id="PTHR30055:SF175">
    <property type="entry name" value="HTH-TYPE TRANSCRIPTIONAL REPRESSOR KSTR2"/>
    <property type="match status" value="1"/>
</dbReference>
<organism evidence="7 8">
    <name type="scientific">Enhygromyxa salina</name>
    <dbReference type="NCBI Taxonomy" id="215803"/>
    <lineage>
        <taxon>Bacteria</taxon>
        <taxon>Pseudomonadati</taxon>
        <taxon>Myxococcota</taxon>
        <taxon>Polyangia</taxon>
        <taxon>Nannocystales</taxon>
        <taxon>Nannocystaceae</taxon>
        <taxon>Enhygromyxa</taxon>
    </lineage>
</organism>
<dbReference type="EMBL" id="JMCC02000032">
    <property type="protein sequence ID" value="KIG16761.1"/>
    <property type="molecule type" value="Genomic_DNA"/>
</dbReference>
<keyword evidence="1" id="KW-0678">Repressor</keyword>
<dbReference type="Pfam" id="PF00440">
    <property type="entry name" value="TetR_N"/>
    <property type="match status" value="1"/>
</dbReference>
<reference evidence="7 8" key="1">
    <citation type="submission" date="2014-12" db="EMBL/GenBank/DDBJ databases">
        <title>Genome assembly of Enhygromyxa salina DSM 15201.</title>
        <authorList>
            <person name="Sharma G."/>
            <person name="Subramanian S."/>
        </authorList>
    </citation>
    <scope>NUCLEOTIDE SEQUENCE [LARGE SCALE GENOMIC DNA]</scope>
    <source>
        <strain evidence="7 8">DSM 15201</strain>
    </source>
</reference>
<sequence length="186" mass="20768">MRDQILDHAESQLLKYGYKAFRVDELARAAGISKRTLYEQFLTKEAIAQEALARRLERLAGAIERVSRRRPADPPAQLRECIALIWQADGEARPGFFRDLEATPALAELVAAFQRRGAAALERVIRSGIRQGQFRRGLDPSLVRRLLVAAVAQLTGEPRPNEDRPDPPEQTIDAILDLILHGVTAV</sequence>
<keyword evidence="4" id="KW-0804">Transcription</keyword>
<dbReference type="Proteomes" id="UP000031599">
    <property type="component" value="Unassembled WGS sequence"/>
</dbReference>
<dbReference type="AlphaFoldDB" id="A0A0C2D0L0"/>
<dbReference type="RefSeq" id="WP_052548967.1">
    <property type="nucleotide sequence ID" value="NZ_JMCC02000032.1"/>
</dbReference>
<evidence type="ECO:0000256" key="5">
    <source>
        <dbReference type="PROSITE-ProRule" id="PRU00335"/>
    </source>
</evidence>
<name>A0A0C2D0L0_9BACT</name>
<feature type="DNA-binding region" description="H-T-H motif" evidence="5">
    <location>
        <begin position="22"/>
        <end position="41"/>
    </location>
</feature>
<protein>
    <submittedName>
        <fullName evidence="7">Transcriptional regulator, TetR family protein</fullName>
    </submittedName>
</protein>
<dbReference type="SUPFAM" id="SSF48498">
    <property type="entry name" value="Tetracyclin repressor-like, C-terminal domain"/>
    <property type="match status" value="1"/>
</dbReference>
<dbReference type="PANTHER" id="PTHR30055">
    <property type="entry name" value="HTH-TYPE TRANSCRIPTIONAL REGULATOR RUTR"/>
    <property type="match status" value="1"/>
</dbReference>
<dbReference type="Gene3D" id="1.10.10.60">
    <property type="entry name" value="Homeodomain-like"/>
    <property type="match status" value="1"/>
</dbReference>
<keyword evidence="2" id="KW-0805">Transcription regulation</keyword>
<evidence type="ECO:0000256" key="4">
    <source>
        <dbReference type="ARBA" id="ARBA00023163"/>
    </source>
</evidence>
<dbReference type="PROSITE" id="PS50977">
    <property type="entry name" value="HTH_TETR_2"/>
    <property type="match status" value="1"/>
</dbReference>
<dbReference type="GO" id="GO:0000976">
    <property type="term" value="F:transcription cis-regulatory region binding"/>
    <property type="evidence" value="ECO:0007669"/>
    <property type="project" value="TreeGrafter"/>
</dbReference>
<evidence type="ECO:0000256" key="1">
    <source>
        <dbReference type="ARBA" id="ARBA00022491"/>
    </source>
</evidence>
<proteinExistence type="predicted"/>
<evidence type="ECO:0000313" key="7">
    <source>
        <dbReference type="EMBL" id="KIG16761.1"/>
    </source>
</evidence>
<dbReference type="GO" id="GO:0003700">
    <property type="term" value="F:DNA-binding transcription factor activity"/>
    <property type="evidence" value="ECO:0007669"/>
    <property type="project" value="TreeGrafter"/>
</dbReference>
<dbReference type="Gene3D" id="1.10.357.10">
    <property type="entry name" value="Tetracycline Repressor, domain 2"/>
    <property type="match status" value="1"/>
</dbReference>
<dbReference type="InterPro" id="IPR050109">
    <property type="entry name" value="HTH-type_TetR-like_transc_reg"/>
</dbReference>
<evidence type="ECO:0000259" key="6">
    <source>
        <dbReference type="PROSITE" id="PS50977"/>
    </source>
</evidence>
<dbReference type="PRINTS" id="PR00455">
    <property type="entry name" value="HTHTETR"/>
</dbReference>
<dbReference type="InterPro" id="IPR036271">
    <property type="entry name" value="Tet_transcr_reg_TetR-rel_C_sf"/>
</dbReference>
<evidence type="ECO:0000256" key="2">
    <source>
        <dbReference type="ARBA" id="ARBA00023015"/>
    </source>
</evidence>
<dbReference type="SUPFAM" id="SSF46689">
    <property type="entry name" value="Homeodomain-like"/>
    <property type="match status" value="1"/>
</dbReference>
<evidence type="ECO:0000313" key="8">
    <source>
        <dbReference type="Proteomes" id="UP000031599"/>
    </source>
</evidence>
<comment type="caution">
    <text evidence="7">The sequence shown here is derived from an EMBL/GenBank/DDBJ whole genome shotgun (WGS) entry which is preliminary data.</text>
</comment>